<evidence type="ECO:0000313" key="2">
    <source>
        <dbReference type="EMBL" id="OKH22773.1"/>
    </source>
</evidence>
<feature type="region of interest" description="Disordered" evidence="1">
    <location>
        <begin position="77"/>
        <end position="118"/>
    </location>
</feature>
<organism evidence="2 3">
    <name type="scientific">Hydrococcus rivularis NIES-593</name>
    <dbReference type="NCBI Taxonomy" id="1921803"/>
    <lineage>
        <taxon>Bacteria</taxon>
        <taxon>Bacillati</taxon>
        <taxon>Cyanobacteriota</taxon>
        <taxon>Cyanophyceae</taxon>
        <taxon>Pleurocapsales</taxon>
        <taxon>Hydrococcaceae</taxon>
        <taxon>Hydrococcus</taxon>
    </lineage>
</organism>
<evidence type="ECO:0000256" key="1">
    <source>
        <dbReference type="SAM" id="MobiDB-lite"/>
    </source>
</evidence>
<feature type="compositionally biased region" description="Polar residues" evidence="1">
    <location>
        <begin position="89"/>
        <end position="98"/>
    </location>
</feature>
<protein>
    <submittedName>
        <fullName evidence="2">Uncharacterized protein</fullName>
    </submittedName>
</protein>
<dbReference type="AlphaFoldDB" id="A0A1U7HGQ9"/>
<name>A0A1U7HGQ9_9CYAN</name>
<feature type="compositionally biased region" description="Gly residues" evidence="1">
    <location>
        <begin position="109"/>
        <end position="118"/>
    </location>
</feature>
<gene>
    <name evidence="2" type="ORF">NIES593_11660</name>
</gene>
<evidence type="ECO:0000313" key="3">
    <source>
        <dbReference type="Proteomes" id="UP000186868"/>
    </source>
</evidence>
<dbReference type="STRING" id="1921803.NIES593_11660"/>
<proteinExistence type="predicted"/>
<comment type="caution">
    <text evidence="2">The sequence shown here is derived from an EMBL/GenBank/DDBJ whole genome shotgun (WGS) entry which is preliminary data.</text>
</comment>
<dbReference type="EMBL" id="MRCB01000012">
    <property type="protein sequence ID" value="OKH22773.1"/>
    <property type="molecule type" value="Genomic_DNA"/>
</dbReference>
<keyword evidence="3" id="KW-1185">Reference proteome</keyword>
<dbReference type="Proteomes" id="UP000186868">
    <property type="component" value="Unassembled WGS sequence"/>
</dbReference>
<sequence length="118" mass="13245">MRKFPLTLAFAFVLTMNWGWLPQASLKAQTGIERGATGSDRPSQVPPQPASQQLDYRTPQQIFLRRTNNATITCAETSSKECDRVIPQVESQENNETLNRLRESRQEAVGGGDRQPNN</sequence>
<feature type="region of interest" description="Disordered" evidence="1">
    <location>
        <begin position="31"/>
        <end position="58"/>
    </location>
</feature>
<dbReference type="RefSeq" id="WP_073599740.1">
    <property type="nucleotide sequence ID" value="NZ_MRCB01000012.1"/>
</dbReference>
<accession>A0A1U7HGQ9</accession>
<reference evidence="2 3" key="1">
    <citation type="submission" date="2016-11" db="EMBL/GenBank/DDBJ databases">
        <title>Draft Genome Sequences of Nine Cyanobacterial Strains from Diverse Habitats.</title>
        <authorList>
            <person name="Zhu T."/>
            <person name="Hou S."/>
            <person name="Lu X."/>
            <person name="Hess W.R."/>
        </authorList>
    </citation>
    <scope>NUCLEOTIDE SEQUENCE [LARGE SCALE GENOMIC DNA]</scope>
    <source>
        <strain evidence="2 3">NIES-593</strain>
    </source>
</reference>